<proteinExistence type="predicted"/>
<feature type="repeat" description="TPR" evidence="4">
    <location>
        <begin position="734"/>
        <end position="767"/>
    </location>
</feature>
<dbReference type="InterPro" id="IPR024983">
    <property type="entry name" value="CHAT_dom"/>
</dbReference>
<feature type="repeat" description="TPR" evidence="4">
    <location>
        <begin position="1134"/>
        <end position="1167"/>
    </location>
</feature>
<dbReference type="GO" id="GO:0005092">
    <property type="term" value="F:GDP-dissociation inhibitor activity"/>
    <property type="evidence" value="ECO:0007669"/>
    <property type="project" value="TreeGrafter"/>
</dbReference>
<dbReference type="PANTHER" id="PTHR45954:SF1">
    <property type="entry name" value="LD33695P"/>
    <property type="match status" value="1"/>
</dbReference>
<dbReference type="EMBL" id="LSMT01000139">
    <property type="protein sequence ID" value="PFX25914.1"/>
    <property type="molecule type" value="Genomic_DNA"/>
</dbReference>
<dbReference type="Pfam" id="PF13424">
    <property type="entry name" value="TPR_12"/>
    <property type="match status" value="8"/>
</dbReference>
<gene>
    <name evidence="7" type="primary">TTC28</name>
    <name evidence="7" type="ORF">AWC38_SpisGene9444</name>
</gene>
<feature type="compositionally biased region" description="Low complexity" evidence="5">
    <location>
        <begin position="18"/>
        <end position="28"/>
    </location>
</feature>
<evidence type="ECO:0000256" key="5">
    <source>
        <dbReference type="SAM" id="MobiDB-lite"/>
    </source>
</evidence>
<feature type="region of interest" description="Disordered" evidence="5">
    <location>
        <begin position="55"/>
        <end position="91"/>
    </location>
</feature>
<evidence type="ECO:0000256" key="2">
    <source>
        <dbReference type="ARBA" id="ARBA00022490"/>
    </source>
</evidence>
<reference evidence="8" key="1">
    <citation type="journal article" date="2017" name="bioRxiv">
        <title>Comparative analysis of the genomes of Stylophora pistillata and Acropora digitifera provides evidence for extensive differences between species of corals.</title>
        <authorList>
            <person name="Voolstra C.R."/>
            <person name="Li Y."/>
            <person name="Liew Y.J."/>
            <person name="Baumgarten S."/>
            <person name="Zoccola D."/>
            <person name="Flot J.-F."/>
            <person name="Tambutte S."/>
            <person name="Allemand D."/>
            <person name="Aranda M."/>
        </authorList>
    </citation>
    <scope>NUCLEOTIDE SEQUENCE [LARGE SCALE GENOMIC DNA]</scope>
</reference>
<dbReference type="InterPro" id="IPR019734">
    <property type="entry name" value="TPR_rpt"/>
</dbReference>
<dbReference type="Proteomes" id="UP000225706">
    <property type="component" value="Unassembled WGS sequence"/>
</dbReference>
<comment type="subcellular location">
    <subcellularLocation>
        <location evidence="1">Cytoplasm</location>
    </subcellularLocation>
</comment>
<dbReference type="GO" id="GO:0001965">
    <property type="term" value="F:G-protein alpha-subunit binding"/>
    <property type="evidence" value="ECO:0007669"/>
    <property type="project" value="TreeGrafter"/>
</dbReference>
<feature type="repeat" description="TPR" evidence="4">
    <location>
        <begin position="534"/>
        <end position="567"/>
    </location>
</feature>
<feature type="compositionally biased region" description="Basic and acidic residues" evidence="5">
    <location>
        <begin position="1"/>
        <end position="13"/>
    </location>
</feature>
<dbReference type="OrthoDB" id="5979705at2759"/>
<dbReference type="SUPFAM" id="SSF48452">
    <property type="entry name" value="TPR-like"/>
    <property type="match status" value="5"/>
</dbReference>
<evidence type="ECO:0000256" key="1">
    <source>
        <dbReference type="ARBA" id="ARBA00004496"/>
    </source>
</evidence>
<dbReference type="PROSITE" id="PS50005">
    <property type="entry name" value="TPR"/>
    <property type="match status" value="10"/>
</dbReference>
<keyword evidence="2" id="KW-0963">Cytoplasm</keyword>
<feature type="repeat" description="TPR" evidence="4">
    <location>
        <begin position="894"/>
        <end position="927"/>
    </location>
</feature>
<dbReference type="InterPro" id="IPR011990">
    <property type="entry name" value="TPR-like_helical_dom_sf"/>
</dbReference>
<feature type="repeat" description="TPR" evidence="4">
    <location>
        <begin position="654"/>
        <end position="687"/>
    </location>
</feature>
<feature type="region of interest" description="Disordered" evidence="5">
    <location>
        <begin position="146"/>
        <end position="166"/>
    </location>
</feature>
<feature type="repeat" description="TPR" evidence="4">
    <location>
        <begin position="1014"/>
        <end position="1047"/>
    </location>
</feature>
<sequence>MIEDKVPQSKEEFGLNGKSSSDMSESKVSVIQEKLDLDDELSSVSLDLEKCQVAYKESDDTGHESTVNKAAKVKAADGNQDYSDYSSSGENEKEQLYLCQIVIKKESDDDDGNSTGAGADKSEATSSDKGVDFKASFSVADKVTAVQEKHDLDDEPSPGKQADMVTDGNLSVAENSSLVIKETQTGAAEGKAALPDDNSPENKTSGDEDVNPDDDPLVVIAKNFLKQGNKEYRQGVSHSALQLYTEGLQLNCKDNQLTAKLYSNRAAVHFHLEPILLSGDFIIRVDVQDNPNAESFLDLIDSFGLAQHAHFATHVQGHTLDLVITRKTDSIIQDSPNSGSFSSDHATVLFNLKGFKSESSAKAMWFRKRNFKDSLYDATVAVQLEPTVSKAIKKGAEACVQLKLYGEAKIWCHKGLAKLNSQRPVPSLSFRPVVIVVSPLNAFIKDQIRTTTGSPISQILLNAMKIDGNSKKLRRLLKKCAGETIASEEMKPQQVKNDSDWKEKHIDLEHKRDIRRYKCLMEISRKMGDKAGEGKSYGNLGNVYQSLGQFKTAMEYHKRHLEIVTEVGDKAGERASYCNLGSVFHSLGQFKTAIEYHKRHLKIANEAGDMVGEGKSYCGLGNACQGLGQFKTAMEYHKCHLDIAKEVGNKAGEGKSYGNLGNIYQGLGQFKTAIKYHKRHLEIAKEVGDKAGEGASYGDLGNAYQGLGQFKTAIEYHTRHLEISREVREEARERNSYCNLGNAYQGLGQFKTAVEYHKRHLEIAKEVGDKAGEGKSYCNLGNYYYGLGQFKTALEYHKRHSEIAKEVGDKVSEGDSYFNIGNVYQDLGQFRTAIEYHKRGLEIAKKVGDKVGEGKSYCNLGNDYDGLGQLKTAMEYHKRHSEIAREVGDKAGEGKSYCNLGNAHQGLGEFKTAMEYHKRHLEISKEVGYKAGEGKSYCNLGNAYYSLGQFETAVEYHKRHLEIAKEVGDKASEGMSNGNLGMAYHCLGQFKTAIEYHNCHLKVAKEVGDKVGEGMSYCNLGNAYHSLGQLKTAIEYHKRYLEISKEVGDKAGEGASYGNLGSDYIRLGHLKTAIEYHTRHLETAKEVGDKAGEGASYGNLGNAYQDLGQFKTAMEYHKRHLEIAKEVGNKAGEGLSYCNLGNAYQGLGQFEAAIEYHNRYLEIAKEVGDKAGIAQALCSLARSLEDLSCLHSALDYFVSSVKVFNEIRASLQPNDDWKISYRDANKAAYKGILRVLLSLGEHVKALFAAEEGRAQALRDLVHLKYDSGEVYFWLSSDKFSDCLSMKKVSSHVVFIAMSGPYIALWVILNGEVVQWKKYHVNNFLYEDDLEVYIMSLNRAALSQIGARAAIEWKNSPTEVCRDEKEANDGSPRVATTNALRKLYDIIIAPIANLVDGKELIIVPEGPFCLVPYAALMDANSSYLCDSFRIRVVPSLTTLKLITECPPECHSRTGTLLVGDPCYKGALYQGKPLNQLPGARKEVKMIGEILCITPLVGEEATKYEVLTQISSVSLVHIAAHGKKETGEIFLAPYTKRATCEAQEEGYLLTMKDVLQARLRARLVVLSCCYSGRGEVTAEGVVGIARAFLGAGARSVLVALWAIDDDGTLEFMKYFYGALAEGKSVSEAVNKAMRCMRESEMFTQARYWAPFELIGDDVSSFEFLYRQDEIPDEWDLPVRRAKKRKLAEAAAEEIIDETEEEIPSSPVKARRSSVERYNPQRQCFFCDEYDSSGNLHSALTLDVDKKVRECAAVLNERKLIAKLSVVQLDELAFAELLVYIDECLQVEEPAVLTLSDLVRFYTSKVQQLGADCGKVNATRLRERVQAAVPDLTAHAEGREIQLVPQHEISGMLSKVKKMDLDAWFLTVSTEITNSVIERYEREGVVCPSKLRGELFTTAVVDNIDHNPSSTSSQSSFHGRAISLVQHPCNDKLGTPRDTDVFDPSKPSTSKTISRLPSSYSKVTPMALPTGDLNAPEVPQQLITSRVSLPDERGYNENDWLSNTQELVANEKLQPKDFVSWAAYRASQSLPCSYKPAIISLLPIFAKNAHSLAMIAHIHKTTKLFSSIALDHCHEQVNAVVKGEGGAVGLTENPAALRRWMVAGPEISRMVQEFEGGNSSIEENVTHHEQKPAVQNAFSKDVLNTVSSYEELGNPFLEEGENLMAIHTKNIMDDAVVRTVRYARKIGEEQLNLFIKERFIDRRKPVTYPLKKNNLPTISTPNKKIVSKDKTKVEVLKEDCSLFSRLYIACQIRDGNLEDFFKYENQPWPPSLSLLGQLRGGQKADLLKSFPSTSTSYIAPQPVVDAVIIDGAVIVQMLQPKTVRTFDEYFSTVFSPYILKHLETAKRVDLVWDVYQDDSLKRSLREKRGSGQRRKVMASTRIPADWKGFLRVDDNKDELFKLLANKVVLLEVPEGKESYTSYGESVLSTTKRMDLGFLAPCTHEEADTRLMVHALDATSRGHRRIRIRSNDTDVVVLAISVASILQANEVWVTHGSGKNVRNIPVHVVATSLGRDKASTLPMFHALTGCDTVSFFNGRGKRTAWDVWGVFPELTPVLRVLQASPEEITDDCMAVLERFVVLLYDRTSSLGKVNEV</sequence>
<comment type="caution">
    <text evidence="7">The sequence shown here is derived from an EMBL/GenBank/DDBJ whole genome shotgun (WGS) entry which is preliminary data.</text>
</comment>
<dbReference type="GO" id="GO:0005938">
    <property type="term" value="C:cell cortex"/>
    <property type="evidence" value="ECO:0007669"/>
    <property type="project" value="TreeGrafter"/>
</dbReference>
<name>A0A2B4S5E5_STYPI</name>
<evidence type="ECO:0000313" key="7">
    <source>
        <dbReference type="EMBL" id="PFX25914.1"/>
    </source>
</evidence>
<evidence type="ECO:0000256" key="4">
    <source>
        <dbReference type="PROSITE-ProRule" id="PRU00339"/>
    </source>
</evidence>
<keyword evidence="8" id="KW-1185">Reference proteome</keyword>
<evidence type="ECO:0000313" key="8">
    <source>
        <dbReference type="Proteomes" id="UP000225706"/>
    </source>
</evidence>
<evidence type="ECO:0000256" key="3">
    <source>
        <dbReference type="ARBA" id="ARBA00022737"/>
    </source>
</evidence>
<protein>
    <submittedName>
        <fullName evidence="7">Tetratricopeptide repeat protein 28</fullName>
    </submittedName>
</protein>
<dbReference type="PANTHER" id="PTHR45954">
    <property type="entry name" value="LD33695P"/>
    <property type="match status" value="1"/>
</dbReference>
<dbReference type="GO" id="GO:0000132">
    <property type="term" value="P:establishment of mitotic spindle orientation"/>
    <property type="evidence" value="ECO:0007669"/>
    <property type="project" value="TreeGrafter"/>
</dbReference>
<accession>A0A2B4S5E5</accession>
<feature type="region of interest" description="Disordered" evidence="5">
    <location>
        <begin position="186"/>
        <end position="213"/>
    </location>
</feature>
<dbReference type="Gene3D" id="1.25.40.10">
    <property type="entry name" value="Tetratricopeptide repeat domain"/>
    <property type="match status" value="6"/>
</dbReference>
<feature type="compositionally biased region" description="Polar residues" evidence="5">
    <location>
        <begin position="80"/>
        <end position="89"/>
    </location>
</feature>
<feature type="repeat" description="TPR" evidence="4">
    <location>
        <begin position="1094"/>
        <end position="1127"/>
    </location>
</feature>
<feature type="repeat" description="TPR" evidence="4">
    <location>
        <begin position="574"/>
        <end position="607"/>
    </location>
</feature>
<dbReference type="InterPro" id="IPR052386">
    <property type="entry name" value="GPSM"/>
</dbReference>
<keyword evidence="4" id="KW-0802">TPR repeat</keyword>
<feature type="region of interest" description="Disordered" evidence="5">
    <location>
        <begin position="1"/>
        <end position="28"/>
    </location>
</feature>
<evidence type="ECO:0000259" key="6">
    <source>
        <dbReference type="Pfam" id="PF12770"/>
    </source>
</evidence>
<dbReference type="Pfam" id="PF12770">
    <property type="entry name" value="CHAT"/>
    <property type="match status" value="1"/>
</dbReference>
<keyword evidence="3" id="KW-0677">Repeat</keyword>
<feature type="repeat" description="TPR" evidence="4">
    <location>
        <begin position="934"/>
        <end position="967"/>
    </location>
</feature>
<feature type="region of interest" description="Disordered" evidence="5">
    <location>
        <begin position="107"/>
        <end position="131"/>
    </location>
</feature>
<feature type="repeat" description="TPR" evidence="4">
    <location>
        <begin position="814"/>
        <end position="847"/>
    </location>
</feature>
<organism evidence="7 8">
    <name type="scientific">Stylophora pistillata</name>
    <name type="common">Smooth cauliflower coral</name>
    <dbReference type="NCBI Taxonomy" id="50429"/>
    <lineage>
        <taxon>Eukaryota</taxon>
        <taxon>Metazoa</taxon>
        <taxon>Cnidaria</taxon>
        <taxon>Anthozoa</taxon>
        <taxon>Hexacorallia</taxon>
        <taxon>Scleractinia</taxon>
        <taxon>Astrocoeniina</taxon>
        <taxon>Pocilloporidae</taxon>
        <taxon>Stylophora</taxon>
    </lineage>
</organism>
<dbReference type="SMART" id="SM00028">
    <property type="entry name" value="TPR"/>
    <property type="match status" value="18"/>
</dbReference>
<feature type="domain" description="CHAT" evidence="6">
    <location>
        <begin position="1378"/>
        <end position="1654"/>
    </location>
</feature>